<protein>
    <submittedName>
        <fullName evidence="2">Uncharacterized protein</fullName>
    </submittedName>
</protein>
<proteinExistence type="predicted"/>
<name>A0A915PY03_9BILA</name>
<reference evidence="2" key="1">
    <citation type="submission" date="2022-11" db="UniProtKB">
        <authorList>
            <consortium name="WormBaseParasite"/>
        </authorList>
    </citation>
    <scope>IDENTIFICATION</scope>
</reference>
<organism evidence="1 2">
    <name type="scientific">Setaria digitata</name>
    <dbReference type="NCBI Taxonomy" id="48799"/>
    <lineage>
        <taxon>Eukaryota</taxon>
        <taxon>Metazoa</taxon>
        <taxon>Ecdysozoa</taxon>
        <taxon>Nematoda</taxon>
        <taxon>Chromadorea</taxon>
        <taxon>Rhabditida</taxon>
        <taxon>Spirurina</taxon>
        <taxon>Spiruromorpha</taxon>
        <taxon>Filarioidea</taxon>
        <taxon>Setariidae</taxon>
        <taxon>Setaria</taxon>
    </lineage>
</organism>
<dbReference type="WBParaSite" id="sdigi.contig437.g8310.t1">
    <property type="protein sequence ID" value="sdigi.contig437.g8310.t1"/>
    <property type="gene ID" value="sdigi.contig437.g8310"/>
</dbReference>
<evidence type="ECO:0000313" key="1">
    <source>
        <dbReference type="Proteomes" id="UP000887581"/>
    </source>
</evidence>
<dbReference type="Proteomes" id="UP000887581">
    <property type="component" value="Unplaced"/>
</dbReference>
<accession>A0A915PY03</accession>
<sequence length="99" mass="11148">MQTKKPVLMPLPEETDYDGEIPNCRDGGKPLLAADIGVYTCDKNCPEGFRCEYRTTDATLRKGDSYIKATGICCPDLKELERIYSEDEKVEKPSKKLNV</sequence>
<keyword evidence="1" id="KW-1185">Reference proteome</keyword>
<dbReference type="AlphaFoldDB" id="A0A915PY03"/>
<evidence type="ECO:0000313" key="2">
    <source>
        <dbReference type="WBParaSite" id="sdigi.contig437.g8310.t1"/>
    </source>
</evidence>